<dbReference type="AlphaFoldDB" id="A0A2U1P5X9"/>
<gene>
    <name evidence="2" type="ORF">CTI12_AA190090</name>
</gene>
<evidence type="ECO:0000313" key="3">
    <source>
        <dbReference type="Proteomes" id="UP000245207"/>
    </source>
</evidence>
<organism evidence="2 3">
    <name type="scientific">Artemisia annua</name>
    <name type="common">Sweet wormwood</name>
    <dbReference type="NCBI Taxonomy" id="35608"/>
    <lineage>
        <taxon>Eukaryota</taxon>
        <taxon>Viridiplantae</taxon>
        <taxon>Streptophyta</taxon>
        <taxon>Embryophyta</taxon>
        <taxon>Tracheophyta</taxon>
        <taxon>Spermatophyta</taxon>
        <taxon>Magnoliopsida</taxon>
        <taxon>eudicotyledons</taxon>
        <taxon>Gunneridae</taxon>
        <taxon>Pentapetalae</taxon>
        <taxon>asterids</taxon>
        <taxon>campanulids</taxon>
        <taxon>Asterales</taxon>
        <taxon>Asteraceae</taxon>
        <taxon>Asteroideae</taxon>
        <taxon>Anthemideae</taxon>
        <taxon>Artemisiinae</taxon>
        <taxon>Artemisia</taxon>
    </lineage>
</organism>
<evidence type="ECO:0000256" key="1">
    <source>
        <dbReference type="SAM" id="MobiDB-lite"/>
    </source>
</evidence>
<name>A0A2U1P5X9_ARTAN</name>
<evidence type="ECO:0000313" key="2">
    <source>
        <dbReference type="EMBL" id="PWA81087.1"/>
    </source>
</evidence>
<dbReference type="STRING" id="35608.A0A2U1P5X9"/>
<feature type="region of interest" description="Disordered" evidence="1">
    <location>
        <begin position="157"/>
        <end position="179"/>
    </location>
</feature>
<dbReference type="Proteomes" id="UP000245207">
    <property type="component" value="Unassembled WGS sequence"/>
</dbReference>
<accession>A0A2U1P5X9</accession>
<reference evidence="2 3" key="1">
    <citation type="journal article" date="2018" name="Mol. Plant">
        <title>The genome of Artemisia annua provides insight into the evolution of Asteraceae family and artemisinin biosynthesis.</title>
        <authorList>
            <person name="Shen Q."/>
            <person name="Zhang L."/>
            <person name="Liao Z."/>
            <person name="Wang S."/>
            <person name="Yan T."/>
            <person name="Shi P."/>
            <person name="Liu M."/>
            <person name="Fu X."/>
            <person name="Pan Q."/>
            <person name="Wang Y."/>
            <person name="Lv Z."/>
            <person name="Lu X."/>
            <person name="Zhang F."/>
            <person name="Jiang W."/>
            <person name="Ma Y."/>
            <person name="Chen M."/>
            <person name="Hao X."/>
            <person name="Li L."/>
            <person name="Tang Y."/>
            <person name="Lv G."/>
            <person name="Zhou Y."/>
            <person name="Sun X."/>
            <person name="Brodelius P.E."/>
            <person name="Rose J.K.C."/>
            <person name="Tang K."/>
        </authorList>
    </citation>
    <scope>NUCLEOTIDE SEQUENCE [LARGE SCALE GENOMIC DNA]</scope>
    <source>
        <strain evidence="3">cv. Huhao1</strain>
        <tissue evidence="2">Leaf</tissue>
    </source>
</reference>
<dbReference type="EMBL" id="PKPP01001635">
    <property type="protein sequence ID" value="PWA81087.1"/>
    <property type="molecule type" value="Genomic_DNA"/>
</dbReference>
<proteinExistence type="predicted"/>
<comment type="caution">
    <text evidence="2">The sequence shown here is derived from an EMBL/GenBank/DDBJ whole genome shotgun (WGS) entry which is preliminary data.</text>
</comment>
<keyword evidence="2" id="KW-0808">Transferase</keyword>
<sequence length="179" mass="19261">MDDYESDPEEMKKMRRRTVLNDVQDFLRIPRMGLKSRQVKIHKGPLHEHGINGTPYESFLHEDYRMCKNRHVLSVRRLVGLCLGPWVHGLPQGAGHNVAQGVHGLPQGVQFGVTGLFPQGVPFAAGSQPLQGVQGLSQGVQFAGSQPGVPFGPGMVQQGPSPAGFHPGQLLASGTQGSA</sequence>
<dbReference type="GO" id="GO:0016740">
    <property type="term" value="F:transferase activity"/>
    <property type="evidence" value="ECO:0007669"/>
    <property type="project" value="UniProtKB-KW"/>
</dbReference>
<protein>
    <submittedName>
        <fullName evidence="2">Sulfotransferase domain-containing protein</fullName>
    </submittedName>
</protein>
<keyword evidence="3" id="KW-1185">Reference proteome</keyword>